<keyword evidence="1" id="KW-0812">Transmembrane</keyword>
<accession>F8NRD8</accession>
<evidence type="ECO:0000256" key="1">
    <source>
        <dbReference type="SAM" id="Phobius"/>
    </source>
</evidence>
<keyword evidence="1" id="KW-1133">Transmembrane helix</keyword>
<feature type="transmembrane region" description="Helical" evidence="1">
    <location>
        <begin position="33"/>
        <end position="53"/>
    </location>
</feature>
<dbReference type="EMBL" id="GL945432">
    <property type="protein sequence ID" value="EGO26257.1"/>
    <property type="molecule type" value="Genomic_DNA"/>
</dbReference>
<organism>
    <name type="scientific">Serpula lacrymans var. lacrymans (strain S7.9)</name>
    <name type="common">Dry rot fungus</name>
    <dbReference type="NCBI Taxonomy" id="578457"/>
    <lineage>
        <taxon>Eukaryota</taxon>
        <taxon>Fungi</taxon>
        <taxon>Dikarya</taxon>
        <taxon>Basidiomycota</taxon>
        <taxon>Agaricomycotina</taxon>
        <taxon>Agaricomycetes</taxon>
        <taxon>Agaricomycetidae</taxon>
        <taxon>Boletales</taxon>
        <taxon>Coniophorineae</taxon>
        <taxon>Serpulaceae</taxon>
        <taxon>Serpula</taxon>
    </lineage>
</organism>
<proteinExistence type="predicted"/>
<evidence type="ECO:0000313" key="2">
    <source>
        <dbReference type="EMBL" id="EGO26257.1"/>
    </source>
</evidence>
<dbReference type="OrthoDB" id="2679643at2759"/>
<dbReference type="RefSeq" id="XP_007316430.1">
    <property type="nucleotide sequence ID" value="XM_007316368.1"/>
</dbReference>
<keyword evidence="1" id="KW-0472">Membrane</keyword>
<reference evidence="2" key="1">
    <citation type="submission" date="2011-04" db="EMBL/GenBank/DDBJ databases">
        <title>Evolution of plant cell wall degrading machinery underlies the functional diversity of forest fungi.</title>
        <authorList>
            <consortium name="US DOE Joint Genome Institute (JGI-PGF)"/>
            <person name="Eastwood D.C."/>
            <person name="Floudas D."/>
            <person name="Binder M."/>
            <person name="Majcherczyk A."/>
            <person name="Schneider P."/>
            <person name="Aerts A."/>
            <person name="Asiegbu F.O."/>
            <person name="Baker S.E."/>
            <person name="Barry K."/>
            <person name="Bendiksby M."/>
            <person name="Blumentritt M."/>
            <person name="Coutinho P.M."/>
            <person name="Cullen D."/>
            <person name="Cullen D."/>
            <person name="Gathman A."/>
            <person name="Goodell B."/>
            <person name="Henrissat B."/>
            <person name="Ihrmark K."/>
            <person name="Kauserud H."/>
            <person name="Kohler A."/>
            <person name="LaButti K."/>
            <person name="Lapidus A."/>
            <person name="Lavin J.L."/>
            <person name="Lee Y.-H."/>
            <person name="Lindquist E."/>
            <person name="Lilly W."/>
            <person name="Lucas S."/>
            <person name="Morin E."/>
            <person name="Murat C."/>
            <person name="Oguiza J.A."/>
            <person name="Park J."/>
            <person name="Pisabarro A.G."/>
            <person name="Riley R."/>
            <person name="Rosling A."/>
            <person name="Salamov A."/>
            <person name="Schmidt O."/>
            <person name="Schmutz J."/>
            <person name="Skrede I."/>
            <person name="Stenlid J."/>
            <person name="Wiebenga A."/>
            <person name="Xie X."/>
            <person name="Kues U."/>
            <person name="Hibbett D.S."/>
            <person name="Hoffmeister D."/>
            <person name="Hogberg N."/>
            <person name="Martin F."/>
            <person name="Grigoriev I.V."/>
            <person name="Watkinson S.C."/>
        </authorList>
    </citation>
    <scope>NUCLEOTIDE SEQUENCE</scope>
    <source>
        <strain evidence="2">S7.9</strain>
    </source>
</reference>
<protein>
    <submittedName>
        <fullName evidence="2">Uncharacterized protein</fullName>
    </submittedName>
</protein>
<feature type="transmembrane region" description="Helical" evidence="1">
    <location>
        <begin position="74"/>
        <end position="93"/>
    </location>
</feature>
<dbReference type="Proteomes" id="UP000008064">
    <property type="component" value="Unassembled WGS sequence"/>
</dbReference>
<dbReference type="AlphaFoldDB" id="F8NRD8"/>
<sequence length="214" mass="23401">MFITFRHSTFARIDYANGVSVCGYVPPTTTWHVYLPAVLLHVLMYALTVYRVAHSTTSIVSKAFVQRFIEEGAPLYLIATATLLAVFFTLAVAGSSTMLPVIESYLTSAIITIAVCHALLSIRTLAAKLHVDTNWLLSHNELSRLRYRRGLDNAELLVEVGSQYEGDHVELLQIENGREKANEPGVPRLSKSCLATATSGEASAAPPRLSIQAV</sequence>
<feature type="transmembrane region" description="Helical" evidence="1">
    <location>
        <begin position="105"/>
        <end position="126"/>
    </location>
</feature>
<dbReference type="KEGG" id="sla:SERLADRAFT_463110"/>
<dbReference type="HOGENOM" id="CLU_035509_13_1_1"/>
<name>F8NRD8_SERL9</name>
<dbReference type="GeneID" id="18818496"/>
<gene>
    <name evidence="2" type="ORF">SERLADRAFT_463110</name>
</gene>